<evidence type="ECO:0000313" key="2">
    <source>
        <dbReference type="Proteomes" id="UP000193577"/>
    </source>
</evidence>
<dbReference type="Proteomes" id="UP000193577">
    <property type="component" value="Unassembled WGS sequence"/>
</dbReference>
<protein>
    <submittedName>
        <fullName evidence="1">Uncharacterized protein</fullName>
    </submittedName>
</protein>
<dbReference type="Pfam" id="PF00149">
    <property type="entry name" value="Metallophos"/>
    <property type="match status" value="1"/>
</dbReference>
<dbReference type="Gene3D" id="3.60.21.10">
    <property type="match status" value="1"/>
</dbReference>
<dbReference type="InterPro" id="IPR004843">
    <property type="entry name" value="Calcineurin-like_PHP"/>
</dbReference>
<reference evidence="1 2" key="1">
    <citation type="submission" date="2017-04" db="EMBL/GenBank/DDBJ databases">
        <title>The new phylogeny of genus Mycobacterium.</title>
        <authorList>
            <person name="Tortoli E."/>
            <person name="Trovato A."/>
            <person name="Cirillo D.M."/>
        </authorList>
    </citation>
    <scope>NUCLEOTIDE SEQUENCE [LARGE SCALE GENOMIC DNA]</scope>
    <source>
        <strain evidence="1 2">KCTC 19819</strain>
    </source>
</reference>
<dbReference type="InterPro" id="IPR029052">
    <property type="entry name" value="Metallo-depent_PP-like"/>
</dbReference>
<organism evidence="1 2">
    <name type="scientific">Mycolicibacillus koreensis</name>
    <dbReference type="NCBI Taxonomy" id="1069220"/>
    <lineage>
        <taxon>Bacteria</taxon>
        <taxon>Bacillati</taxon>
        <taxon>Actinomycetota</taxon>
        <taxon>Actinomycetes</taxon>
        <taxon>Mycobacteriales</taxon>
        <taxon>Mycobacteriaceae</taxon>
        <taxon>Mycolicibacillus</taxon>
    </lineage>
</organism>
<dbReference type="GO" id="GO:0016787">
    <property type="term" value="F:hydrolase activity"/>
    <property type="evidence" value="ECO:0007669"/>
    <property type="project" value="InterPro"/>
</dbReference>
<dbReference type="RefSeq" id="WP_085304538.1">
    <property type="nucleotide sequence ID" value="NZ_AP022594.1"/>
</dbReference>
<name>A0A7I7SAR1_9MYCO</name>
<proteinExistence type="predicted"/>
<keyword evidence="2" id="KW-1185">Reference proteome</keyword>
<accession>A0A7I7SAR1</accession>
<evidence type="ECO:0000313" key="1">
    <source>
        <dbReference type="EMBL" id="OSC32819.1"/>
    </source>
</evidence>
<gene>
    <name evidence="1" type="ORF">B8W67_13955</name>
</gene>
<dbReference type="OrthoDB" id="5380150at2"/>
<dbReference type="SUPFAM" id="SSF56300">
    <property type="entry name" value="Metallo-dependent phosphatases"/>
    <property type="match status" value="1"/>
</dbReference>
<dbReference type="EMBL" id="NCXO01000032">
    <property type="protein sequence ID" value="OSC32819.1"/>
    <property type="molecule type" value="Genomic_DNA"/>
</dbReference>
<dbReference type="AlphaFoldDB" id="A0A7I7SAR1"/>
<comment type="caution">
    <text evidence="1">The sequence shown here is derived from an EMBL/GenBank/DDBJ whole genome shotgun (WGS) entry which is preliminary data.</text>
</comment>
<sequence>MTDNPLNSPGPDRIVVAGDWHGNTSRACGAIWYAGLRGIPLVLQLGDFGYWTPGAWTDRYLTAVESACAEADVTLLWVDGNHECYPNLYETPVDPDTGLRTISEHVHHLPRGLRWSWHGKTWMALGGAHSVDRHMRIEGRSWWPQEHLSDADVEAAIAGGPVDVMVCHDAPDGVHIPGLMPGQFPDDQIATAEWHRRQLGNVVRSVNPSLLLHGHYHVRYSDRLGQTSVIGLADDSAMQSDNLLVLDLQGQR</sequence>